<reference evidence="3" key="1">
    <citation type="journal article" date="2022" name="Int. J. Mol. Sci.">
        <title>Draft Genome of Tanacetum Coccineum: Genomic Comparison of Closely Related Tanacetum-Family Plants.</title>
        <authorList>
            <person name="Yamashiro T."/>
            <person name="Shiraishi A."/>
            <person name="Nakayama K."/>
            <person name="Satake H."/>
        </authorList>
    </citation>
    <scope>NUCLEOTIDE SEQUENCE</scope>
</reference>
<proteinExistence type="predicted"/>
<feature type="domain" description="PPIase FKBP-type" evidence="2">
    <location>
        <begin position="292"/>
        <end position="386"/>
    </location>
</feature>
<dbReference type="InterPro" id="IPR046357">
    <property type="entry name" value="PPIase_dom_sf"/>
</dbReference>
<dbReference type="PANTHER" id="PTHR48258:SF4">
    <property type="entry name" value="DUF4216 DOMAIN-CONTAINING PROTEIN"/>
    <property type="match status" value="1"/>
</dbReference>
<evidence type="ECO:0000313" key="4">
    <source>
        <dbReference type="Proteomes" id="UP001151760"/>
    </source>
</evidence>
<dbReference type="Pfam" id="PF00254">
    <property type="entry name" value="FKBP_C"/>
    <property type="match status" value="1"/>
</dbReference>
<dbReference type="InterPro" id="IPR025452">
    <property type="entry name" value="DUF4218"/>
</dbReference>
<name>A0ABQ4Y804_9ASTR</name>
<dbReference type="PROSITE" id="PS50059">
    <property type="entry name" value="FKBP_PPIASE"/>
    <property type="match status" value="1"/>
</dbReference>
<dbReference type="Proteomes" id="UP001151760">
    <property type="component" value="Unassembled WGS sequence"/>
</dbReference>
<dbReference type="Gene3D" id="3.10.50.40">
    <property type="match status" value="1"/>
</dbReference>
<dbReference type="SUPFAM" id="SSF54534">
    <property type="entry name" value="FKBP-like"/>
    <property type="match status" value="1"/>
</dbReference>
<dbReference type="InterPro" id="IPR001179">
    <property type="entry name" value="PPIase_FKBP_dom"/>
</dbReference>
<dbReference type="Pfam" id="PF13960">
    <property type="entry name" value="DUF4218"/>
    <property type="match status" value="1"/>
</dbReference>
<keyword evidence="4" id="KW-1185">Reference proteome</keyword>
<sequence>MDTSKTKDNIKARKDREIYCDPANLHTWSKNNKIIKPKASYTLTKPQVKKVCEWVKEVIFPDGYASNIGGCVNLKDCSFYSFKSHECHVFMQRLLPIALKGMIPNAIWDAITELCTFFHTICTKVLHIQDMEKLGESIVVTICKLLEKVFPPGFFDSMENLVMHLANEAILGDPVRETSPYIDVKSLSIAREEKFVTWFKEHVFERLNGNYEHLKGLARGPLRNVKSYVGYLVNGYKFPTKKMELKEKLKLVCLVTEGEIEEIPNDYVHNAHLPVSDDEQEFIDRDDDDSNEDVYEWNFQMSAAETAALRSFEKLFQEAFEIGAVKQYSMPCLSGCWDEGVLGMQLGEVARLRCSPDYAYGGGEFPAWGIHPNSTLACEIEVLRAQ</sequence>
<dbReference type="PANTHER" id="PTHR48258">
    <property type="entry name" value="DUF4218 DOMAIN-CONTAINING PROTEIN-RELATED"/>
    <property type="match status" value="1"/>
</dbReference>
<keyword evidence="1" id="KW-0697">Rotamase</keyword>
<organism evidence="3 4">
    <name type="scientific">Tanacetum coccineum</name>
    <dbReference type="NCBI Taxonomy" id="301880"/>
    <lineage>
        <taxon>Eukaryota</taxon>
        <taxon>Viridiplantae</taxon>
        <taxon>Streptophyta</taxon>
        <taxon>Embryophyta</taxon>
        <taxon>Tracheophyta</taxon>
        <taxon>Spermatophyta</taxon>
        <taxon>Magnoliopsida</taxon>
        <taxon>eudicotyledons</taxon>
        <taxon>Gunneridae</taxon>
        <taxon>Pentapetalae</taxon>
        <taxon>asterids</taxon>
        <taxon>campanulids</taxon>
        <taxon>Asterales</taxon>
        <taxon>Asteraceae</taxon>
        <taxon>Asteroideae</taxon>
        <taxon>Anthemideae</taxon>
        <taxon>Anthemidinae</taxon>
        <taxon>Tanacetum</taxon>
    </lineage>
</organism>
<evidence type="ECO:0000256" key="1">
    <source>
        <dbReference type="PROSITE-ProRule" id="PRU00277"/>
    </source>
</evidence>
<dbReference type="EC" id="5.2.1.8" evidence="1"/>
<comment type="catalytic activity">
    <reaction evidence="1">
        <text>[protein]-peptidylproline (omega=180) = [protein]-peptidylproline (omega=0)</text>
        <dbReference type="Rhea" id="RHEA:16237"/>
        <dbReference type="Rhea" id="RHEA-COMP:10747"/>
        <dbReference type="Rhea" id="RHEA-COMP:10748"/>
        <dbReference type="ChEBI" id="CHEBI:83833"/>
        <dbReference type="ChEBI" id="CHEBI:83834"/>
        <dbReference type="EC" id="5.2.1.8"/>
    </reaction>
</comment>
<accession>A0ABQ4Y804</accession>
<dbReference type="EMBL" id="BQNB010010140">
    <property type="protein sequence ID" value="GJS73246.1"/>
    <property type="molecule type" value="Genomic_DNA"/>
</dbReference>
<keyword evidence="1" id="KW-0413">Isomerase</keyword>
<evidence type="ECO:0000259" key="2">
    <source>
        <dbReference type="PROSITE" id="PS50059"/>
    </source>
</evidence>
<reference evidence="3" key="2">
    <citation type="submission" date="2022-01" db="EMBL/GenBank/DDBJ databases">
        <authorList>
            <person name="Yamashiro T."/>
            <person name="Shiraishi A."/>
            <person name="Satake H."/>
            <person name="Nakayama K."/>
        </authorList>
    </citation>
    <scope>NUCLEOTIDE SEQUENCE</scope>
</reference>
<gene>
    <name evidence="3" type="ORF">Tco_0706087</name>
</gene>
<evidence type="ECO:0000313" key="3">
    <source>
        <dbReference type="EMBL" id="GJS73246.1"/>
    </source>
</evidence>
<protein>
    <recommendedName>
        <fullName evidence="1">peptidylprolyl isomerase</fullName>
        <ecNumber evidence="1">5.2.1.8</ecNumber>
    </recommendedName>
</protein>
<comment type="caution">
    <text evidence="3">The sequence shown here is derived from an EMBL/GenBank/DDBJ whole genome shotgun (WGS) entry which is preliminary data.</text>
</comment>